<dbReference type="Gene3D" id="3.40.710.10">
    <property type="entry name" value="DD-peptidase/beta-lactamase superfamily"/>
    <property type="match status" value="1"/>
</dbReference>
<evidence type="ECO:0000256" key="7">
    <source>
        <dbReference type="SAM" id="SignalP"/>
    </source>
</evidence>
<keyword evidence="7" id="KW-0732">Signal</keyword>
<evidence type="ECO:0000256" key="6">
    <source>
        <dbReference type="RuleBase" id="RU361140"/>
    </source>
</evidence>
<dbReference type="InterPro" id="IPR012338">
    <property type="entry name" value="Beta-lactam/transpept-like"/>
</dbReference>
<dbReference type="SUPFAM" id="SSF56601">
    <property type="entry name" value="beta-lactamase/transpeptidase-like"/>
    <property type="match status" value="1"/>
</dbReference>
<comment type="catalytic activity">
    <reaction evidence="1 6">
        <text>a beta-lactam + H2O = a substituted beta-amino acid</text>
        <dbReference type="Rhea" id="RHEA:20401"/>
        <dbReference type="ChEBI" id="CHEBI:15377"/>
        <dbReference type="ChEBI" id="CHEBI:35627"/>
        <dbReference type="ChEBI" id="CHEBI:140347"/>
        <dbReference type="EC" id="3.5.2.6"/>
    </reaction>
</comment>
<evidence type="ECO:0000313" key="11">
    <source>
        <dbReference type="Proteomes" id="UP001156940"/>
    </source>
</evidence>
<reference evidence="10 11" key="1">
    <citation type="submission" date="2023-04" db="EMBL/GenBank/DDBJ databases">
        <title>Luteimonas endophyticus RD2P54.</title>
        <authorList>
            <person name="Sun J.-Q."/>
        </authorList>
    </citation>
    <scope>NUCLEOTIDE SEQUENCE [LARGE SCALE GENOMIC DNA]</scope>
    <source>
        <strain evidence="10 11">RD2P54</strain>
    </source>
</reference>
<evidence type="ECO:0000313" key="10">
    <source>
        <dbReference type="EMBL" id="MDH5823892.1"/>
    </source>
</evidence>
<accession>A0ABT6JAN5</accession>
<gene>
    <name evidence="10" type="ORF">QFW77_12980</name>
</gene>
<organism evidence="10 11">
    <name type="scientific">Luteimonas endophytica</name>
    <dbReference type="NCBI Taxonomy" id="3042023"/>
    <lineage>
        <taxon>Bacteria</taxon>
        <taxon>Pseudomonadati</taxon>
        <taxon>Pseudomonadota</taxon>
        <taxon>Gammaproteobacteria</taxon>
        <taxon>Lysobacterales</taxon>
        <taxon>Lysobacteraceae</taxon>
        <taxon>Luteimonas</taxon>
    </lineage>
</organism>
<evidence type="ECO:0000259" key="8">
    <source>
        <dbReference type="Pfam" id="PF00144"/>
    </source>
</evidence>
<evidence type="ECO:0000256" key="2">
    <source>
        <dbReference type="ARBA" id="ARBA00007840"/>
    </source>
</evidence>
<dbReference type="GO" id="GO:0016787">
    <property type="term" value="F:hydrolase activity"/>
    <property type="evidence" value="ECO:0007669"/>
    <property type="project" value="UniProtKB-KW"/>
</dbReference>
<dbReference type="Pfam" id="PF00144">
    <property type="entry name" value="Beta-lactamase"/>
    <property type="match status" value="1"/>
</dbReference>
<dbReference type="PROSITE" id="PS00336">
    <property type="entry name" value="BETA_LACTAMASE_C"/>
    <property type="match status" value="1"/>
</dbReference>
<proteinExistence type="inferred from homology"/>
<keyword evidence="4 6" id="KW-0378">Hydrolase</keyword>
<comment type="similarity">
    <text evidence="2 6">Belongs to the class-C beta-lactamase family.</text>
</comment>
<comment type="caution">
    <text evidence="10">The sequence shown here is derived from an EMBL/GenBank/DDBJ whole genome shotgun (WGS) entry which is preliminary data.</text>
</comment>
<evidence type="ECO:0000259" key="9">
    <source>
        <dbReference type="Pfam" id="PF11954"/>
    </source>
</evidence>
<dbReference type="Pfam" id="PF11954">
    <property type="entry name" value="DUF3471"/>
    <property type="match status" value="1"/>
</dbReference>
<dbReference type="InterPro" id="IPR021860">
    <property type="entry name" value="Peptidase_S12_Pab87-rel_C"/>
</dbReference>
<dbReference type="InterPro" id="IPR001586">
    <property type="entry name" value="Beta-lactam_class-C_AS"/>
</dbReference>
<evidence type="ECO:0000256" key="3">
    <source>
        <dbReference type="ARBA" id="ARBA00012865"/>
    </source>
</evidence>
<sequence>MKLRLAALAAALAASGAAQAMTDAELAATLDRRLSGDRTGACLAAAVVEAGGVARAWRCADPADQGRIGAEVAFEIGSVAKTMTAALLADQIARGGGSLDDPLADWLPASAAVPAFEGEPILLRHVVTHTSGLPRLPPGIGTVDPRDPYAALEAADLFAALGRIKLTRPPGAEFEYSNFASMLLSVAVAHRAGEDFETLLDRRLFAPLGMEDAYVAQRPDGVRLATGHDSGGKPVPPWRFHVDLAGAGGVRATLDDMVRYVQAHLGRNESRLDAALAKTREPLPGTAAQPMAMNWLLAPLDERTVHVHEGATGGFSSFVALDTGRARGVVVLSDTALYELGGLGDVGNHLMDARLPLGKPRTASPVALAPEALAEYAGEYPLMPGFSLVVRESGGTLHAQATGQGEFPLDARGDDVFEAPAFDIEIRFRRDRGGSVDALELHQAGQVLKGERR</sequence>
<dbReference type="RefSeq" id="WP_280575180.1">
    <property type="nucleotide sequence ID" value="NZ_JARXRM010000036.1"/>
</dbReference>
<dbReference type="Proteomes" id="UP001156940">
    <property type="component" value="Unassembled WGS sequence"/>
</dbReference>
<feature type="domain" description="Beta-lactamase-related" evidence="8">
    <location>
        <begin position="40"/>
        <end position="335"/>
    </location>
</feature>
<evidence type="ECO:0000256" key="4">
    <source>
        <dbReference type="ARBA" id="ARBA00022801"/>
    </source>
</evidence>
<feature type="chain" id="PRO_5045132974" description="Beta-lactamase" evidence="7">
    <location>
        <begin position="21"/>
        <end position="453"/>
    </location>
</feature>
<feature type="domain" description="Peptidase S12 Pab87-related C-terminal" evidence="9">
    <location>
        <begin position="366"/>
        <end position="444"/>
    </location>
</feature>
<dbReference type="EMBL" id="JARXRM010000036">
    <property type="protein sequence ID" value="MDH5823892.1"/>
    <property type="molecule type" value="Genomic_DNA"/>
</dbReference>
<dbReference type="PANTHER" id="PTHR46825">
    <property type="entry name" value="D-ALANYL-D-ALANINE-CARBOXYPEPTIDASE/ENDOPEPTIDASE AMPH"/>
    <property type="match status" value="1"/>
</dbReference>
<dbReference type="PANTHER" id="PTHR46825:SF8">
    <property type="entry name" value="BETA-LACTAMASE-RELATED"/>
    <property type="match status" value="1"/>
</dbReference>
<protein>
    <recommendedName>
        <fullName evidence="3 6">Beta-lactamase</fullName>
        <ecNumber evidence="3 6">3.5.2.6</ecNumber>
    </recommendedName>
</protein>
<name>A0ABT6JAN5_9GAMM</name>
<evidence type="ECO:0000256" key="1">
    <source>
        <dbReference type="ARBA" id="ARBA00001526"/>
    </source>
</evidence>
<dbReference type="InterPro" id="IPR050491">
    <property type="entry name" value="AmpC-like"/>
</dbReference>
<dbReference type="EC" id="3.5.2.6" evidence="3 6"/>
<keyword evidence="11" id="KW-1185">Reference proteome</keyword>
<evidence type="ECO:0000256" key="5">
    <source>
        <dbReference type="ARBA" id="ARBA00023251"/>
    </source>
</evidence>
<feature type="signal peptide" evidence="7">
    <location>
        <begin position="1"/>
        <end position="20"/>
    </location>
</feature>
<keyword evidence="5 6" id="KW-0046">Antibiotic resistance</keyword>
<dbReference type="InterPro" id="IPR001466">
    <property type="entry name" value="Beta-lactam-related"/>
</dbReference>